<organism evidence="4 5">
    <name type="scientific">Parastrongyloides trichosuri</name>
    <name type="common">Possum-specific nematode worm</name>
    <dbReference type="NCBI Taxonomy" id="131310"/>
    <lineage>
        <taxon>Eukaryota</taxon>
        <taxon>Metazoa</taxon>
        <taxon>Ecdysozoa</taxon>
        <taxon>Nematoda</taxon>
        <taxon>Chromadorea</taxon>
        <taxon>Rhabditida</taxon>
        <taxon>Tylenchina</taxon>
        <taxon>Panagrolaimomorpha</taxon>
        <taxon>Strongyloidoidea</taxon>
        <taxon>Strongyloididae</taxon>
        <taxon>Parastrongyloides</taxon>
    </lineage>
</organism>
<dbReference type="InterPro" id="IPR056006">
    <property type="entry name" value="DUF7584"/>
</dbReference>
<feature type="chain" id="PRO_5005891317" evidence="1">
    <location>
        <begin position="17"/>
        <end position="1103"/>
    </location>
</feature>
<evidence type="ECO:0000313" key="4">
    <source>
        <dbReference type="Proteomes" id="UP000038045"/>
    </source>
</evidence>
<proteinExistence type="predicted"/>
<keyword evidence="4" id="KW-1185">Reference proteome</keyword>
<dbReference type="STRING" id="131310.A0A0N4Z910"/>
<dbReference type="InterPro" id="IPR056005">
    <property type="entry name" value="DUF7583"/>
</dbReference>
<dbReference type="InterPro" id="IPR000387">
    <property type="entry name" value="Tyr_Pase_dom"/>
</dbReference>
<dbReference type="Pfam" id="PF24488">
    <property type="entry name" value="DUF7584"/>
    <property type="match status" value="1"/>
</dbReference>
<protein>
    <submittedName>
        <fullName evidence="5">Transmembrane protein</fullName>
    </submittedName>
</protein>
<dbReference type="Pfam" id="PF24486">
    <property type="entry name" value="DUF7583"/>
    <property type="match status" value="1"/>
</dbReference>
<dbReference type="AlphaFoldDB" id="A0A0N4Z910"/>
<feature type="domain" description="Tyrosine-protein phosphatase" evidence="2">
    <location>
        <begin position="842"/>
        <end position="1069"/>
    </location>
</feature>
<dbReference type="InterPro" id="IPR003595">
    <property type="entry name" value="Tyr_Pase_cat"/>
</dbReference>
<dbReference type="InterPro" id="IPR052782">
    <property type="entry name" value="Oocyte-zygote_transition_reg"/>
</dbReference>
<feature type="domain" description="Tyrosine-protein phosphatase" evidence="2">
    <location>
        <begin position="446"/>
        <end position="721"/>
    </location>
</feature>
<dbReference type="PANTHER" id="PTHR46163:SF15">
    <property type="entry name" value="TYROSINE-PROTEIN PHOSPHATASE DOMAIN-CONTAINING PROTEIN"/>
    <property type="match status" value="1"/>
</dbReference>
<dbReference type="Proteomes" id="UP000038045">
    <property type="component" value="Unplaced"/>
</dbReference>
<accession>A0A0N4Z910</accession>
<keyword evidence="1" id="KW-0732">Signal</keyword>
<feature type="signal peptide" evidence="1">
    <location>
        <begin position="1"/>
        <end position="16"/>
    </location>
</feature>
<dbReference type="Pfam" id="PF00102">
    <property type="entry name" value="Y_phosphatase"/>
    <property type="match status" value="2"/>
</dbReference>
<reference evidence="5" key="1">
    <citation type="submission" date="2017-02" db="UniProtKB">
        <authorList>
            <consortium name="WormBaseParasite"/>
        </authorList>
    </citation>
    <scope>IDENTIFICATION</scope>
</reference>
<evidence type="ECO:0000256" key="1">
    <source>
        <dbReference type="SAM" id="SignalP"/>
    </source>
</evidence>
<dbReference type="GO" id="GO:0004725">
    <property type="term" value="F:protein tyrosine phosphatase activity"/>
    <property type="evidence" value="ECO:0007669"/>
    <property type="project" value="InterPro"/>
</dbReference>
<dbReference type="SMART" id="SM00404">
    <property type="entry name" value="PTPc_motif"/>
    <property type="match status" value="1"/>
</dbReference>
<dbReference type="InterPro" id="IPR000242">
    <property type="entry name" value="PTP_cat"/>
</dbReference>
<sequence length="1103" mass="129353">MLLLLLILCYFDAIIPQQNDKNLFPSLGDQPITNITFPLELNIISNSKIVLVKCPGMSFKHCNNSNCLFSPAYNKKESYQFISSQDDKIRWIPVAVGKSKSSTDLTCGTLYDISTGERIEWYLNVKWEKSYTFKARHIYNLSKGTPDFPMSCPKEWTSIIGYVLPKNEDVKQYDPQSTPMAKGDVLYFFNKKDLISSNEYVVSCGISNVIHTFPDIVLKNTRVYKDKFAGNDIYVVNEKIIHKEYQIKLHLPLDSLYKNFFKNEAISTYELLGVKEDGVFNNIKKWRSVDNKVLVKKNYILRINYDCNDCDENRRTFSKIFFFGVPLQFKSVVKTPVIYTLGEGTQRPTCLRIFKNIGFLNKVSFNNILITINDFSSSISKGFVVQENKVTFIGPDPQGRLVCFYEIPGGNTVTTQLFKPFPKNNIYTDSYGMKHYPGSNEYHEWKRKQHESILDNSFDEVFRRKFNLSAVPSHDMGIYKNSSLPYDNNMEKHVEESEILGLYIVSWSERSRTYFLSNVSEIIILYTYFKGPNEKTAEKFWELIFNHRIGVICPVVFNKPYSFYDYYKKYWPEDDKLMRCGEIEIQFYGQRTIKDNGLAFVALDLFKHGLPPHSVTIVYCNSMKDYKLPEKHSDITSFYREVTATNVHQPVLFHSYRKPNMFIYVIIQFFIIMDEFLNKSNSTDSIKRYILNIMKRINVRSGGNSMTNVEFSYLIYNIIKCSINVKGVALREEFKIFKENYFNFVEKYMDNEKSSTDFNPFQRYINALSPSKLRKFCFYFNDFATLNDSSLADECTMFYKWKKFEKSYFNLKFDQLQYSGKDIEVARAQFKDKNLIIKDWDFPNIDSYNFSYNDSDSSIHEKWSDYLNASICRYAWSKSTKRELIICQAPLMKSRHRFIDILFRKKINLVIMLEHSSDEFYGVPKYLFPCMKDLSIVYGDYILSNISYTGRIKGVSISEINITQKEKNHKITLVTYNNWKKDKVISTSEFLELYNTIMKIKYEGPMIIMSALGLGRAGTLGLHFIADDCIKANEIFSLEECLLMLRKRRYLAVRTMEQYLLVLRALCEIYRDDVEKISFRRFDEIESMCEDVIQNYKEKMSNS</sequence>
<dbReference type="Pfam" id="PF24490">
    <property type="entry name" value="DUF7585"/>
    <property type="match status" value="1"/>
</dbReference>
<dbReference type="Gene3D" id="3.90.190.10">
    <property type="entry name" value="Protein tyrosine phosphatase superfamily"/>
    <property type="match status" value="2"/>
</dbReference>
<dbReference type="PANTHER" id="PTHR46163">
    <property type="entry name" value="TYROSINE-PROTEIN PHOSPHATASE-RELATED"/>
    <property type="match status" value="1"/>
</dbReference>
<dbReference type="PROSITE" id="PS50055">
    <property type="entry name" value="TYR_PHOSPHATASE_PTP"/>
    <property type="match status" value="2"/>
</dbReference>
<dbReference type="WBParaSite" id="PTRK_0000380100.1">
    <property type="protein sequence ID" value="PTRK_0000380100.1"/>
    <property type="gene ID" value="PTRK_0000380100"/>
</dbReference>
<evidence type="ECO:0000313" key="5">
    <source>
        <dbReference type="WBParaSite" id="PTRK_0000380100.1"/>
    </source>
</evidence>
<evidence type="ECO:0000259" key="3">
    <source>
        <dbReference type="PROSITE" id="PS50056"/>
    </source>
</evidence>
<evidence type="ECO:0000259" key="2">
    <source>
        <dbReference type="PROSITE" id="PS50055"/>
    </source>
</evidence>
<feature type="domain" description="Tyrosine specific protein phosphatases" evidence="3">
    <location>
        <begin position="988"/>
        <end position="1060"/>
    </location>
</feature>
<dbReference type="SMART" id="SM00194">
    <property type="entry name" value="PTPc"/>
    <property type="match status" value="1"/>
</dbReference>
<name>A0A0N4Z910_PARTI</name>
<dbReference type="PROSITE" id="PS50056">
    <property type="entry name" value="TYR_PHOSPHATASE_2"/>
    <property type="match status" value="1"/>
</dbReference>
<dbReference type="InterPro" id="IPR056007">
    <property type="entry name" value="DUF7585"/>
</dbReference>
<dbReference type="SUPFAM" id="SSF52799">
    <property type="entry name" value="(Phosphotyrosine protein) phosphatases II"/>
    <property type="match status" value="2"/>
</dbReference>
<dbReference type="InterPro" id="IPR029021">
    <property type="entry name" value="Prot-tyrosine_phosphatase-like"/>
</dbReference>